<feature type="domain" description="NAA35-like N-terminal" evidence="6">
    <location>
        <begin position="52"/>
        <end position="143"/>
    </location>
</feature>
<evidence type="ECO:0000256" key="2">
    <source>
        <dbReference type="ARBA" id="ARBA00006289"/>
    </source>
</evidence>
<proteinExistence type="inferred from homology"/>
<gene>
    <name evidence="9" type="primary">20212893</name>
    <name evidence="8" type="ORF">HELRODRAFT_194114</name>
</gene>
<sequence length="771" mass="88301">MFDTAKSEPDEFDSELNTNDAGPDENLDVPSKYAWTDITEQFKTACKSLKLGELWHDSHFSLMEGMSAIEMMDPKMDAGMLCNQSKRKLISLRQAIKDGEIKIENLTAEALIGIIDDTLACFVTWIEGHSLAQTVFINLYLHDPALINDPTLKSFSTAILKIVDDVRDKITRVSVYEEEDFQSMSYNFNMADEVADQFVLSMLRDVEEDYNKVVKSTRSRTGVEQTQDDINKNTVSQALASRLKFTRLFYSLMLMFNREKSGGMADGEKLLKQMSELLATIKSTLHLGSYASQQQHHQHETQPQQQQNSSLQQQQQLQQNSSHSHTQQQHTSPSQRSFAPGFEPMANQRLLPPTFPRLVLIRSRSESVEYFQQLVLQLQHIISVASLNNFHEIIDFCLEFSKPSPCLLSRSILQLMILPINKRIFGEVVMDIIRETIRSFCAPPALIKGNPLYNNCQLKECVDTFLVHCVRPIINIVQTTGHNRARMRDRWARVAEDLALLQEEAEKLDSYMQTLMMKMDTNYRVGSYFGTWVLYLTLRVMILYVTSGLELELYSPHEYNYVFWYLSEGLYNWLTSTISRAEVYAHEAESMTSAANNANNSGKGTKKTKKSKKKVKLPSNELVVSQALHCLTGGYYKSVIALRMDNKLSLPKFDFDSEEVRYNHRFSPFAFIMAPPLLQYQQFKEHTDVKSCDPVATSLDLYKGASKCFNQTKLHLESIPNPNEEVQSLLKVAKTNLVVMRILEGGHKMDLKKLPEFNFEHHKLFPIIKLT</sequence>
<dbReference type="eggNOG" id="KOG2343">
    <property type="taxonomic scope" value="Eukaryota"/>
</dbReference>
<dbReference type="Pfam" id="PF25789">
    <property type="entry name" value="TPR_NAA35"/>
    <property type="match status" value="1"/>
</dbReference>
<dbReference type="CTD" id="20212893"/>
<dbReference type="GeneID" id="20212893"/>
<protein>
    <recommendedName>
        <fullName evidence="4">Protein MAK10 homolog</fullName>
    </recommendedName>
</protein>
<feature type="region of interest" description="Disordered" evidence="5">
    <location>
        <begin position="1"/>
        <end position="28"/>
    </location>
</feature>
<dbReference type="Pfam" id="PF04112">
    <property type="entry name" value="Mak10"/>
    <property type="match status" value="2"/>
</dbReference>
<keyword evidence="3" id="KW-0963">Cytoplasm</keyword>
<evidence type="ECO:0000259" key="6">
    <source>
        <dbReference type="Pfam" id="PF04112"/>
    </source>
</evidence>
<feature type="domain" description="NAA35-like N-terminal" evidence="6">
    <location>
        <begin position="151"/>
        <end position="199"/>
    </location>
</feature>
<dbReference type="EnsemblMetazoa" id="HelroT194114">
    <property type="protein sequence ID" value="HelroP194114"/>
    <property type="gene ID" value="HelroG194114"/>
</dbReference>
<evidence type="ECO:0000313" key="10">
    <source>
        <dbReference type="Proteomes" id="UP000015101"/>
    </source>
</evidence>
<dbReference type="InterPro" id="IPR007244">
    <property type="entry name" value="Naa35_N"/>
</dbReference>
<dbReference type="EMBL" id="AMQM01007445">
    <property type="status" value="NOT_ANNOTATED_CDS"/>
    <property type="molecule type" value="Genomic_DNA"/>
</dbReference>
<dbReference type="STRING" id="6412.T1FVP7"/>
<feature type="region of interest" description="Disordered" evidence="5">
    <location>
        <begin position="595"/>
        <end position="614"/>
    </location>
</feature>
<reference evidence="8 10" key="2">
    <citation type="journal article" date="2013" name="Nature">
        <title>Insights into bilaterian evolution from three spiralian genomes.</title>
        <authorList>
            <person name="Simakov O."/>
            <person name="Marletaz F."/>
            <person name="Cho S.J."/>
            <person name="Edsinger-Gonzales E."/>
            <person name="Havlak P."/>
            <person name="Hellsten U."/>
            <person name="Kuo D.H."/>
            <person name="Larsson T."/>
            <person name="Lv J."/>
            <person name="Arendt D."/>
            <person name="Savage R."/>
            <person name="Osoegawa K."/>
            <person name="de Jong P."/>
            <person name="Grimwood J."/>
            <person name="Chapman J.A."/>
            <person name="Shapiro H."/>
            <person name="Aerts A."/>
            <person name="Otillar R.P."/>
            <person name="Terry A.Y."/>
            <person name="Boore J.L."/>
            <person name="Grigoriev I.V."/>
            <person name="Lindberg D.R."/>
            <person name="Seaver E.C."/>
            <person name="Weisblat D.A."/>
            <person name="Putnam N.H."/>
            <person name="Rokhsar D.S."/>
        </authorList>
    </citation>
    <scope>NUCLEOTIDE SEQUENCE</scope>
</reference>
<dbReference type="GO" id="GO:0031417">
    <property type="term" value="C:NatC complex"/>
    <property type="evidence" value="ECO:0000318"/>
    <property type="project" value="GO_Central"/>
</dbReference>
<feature type="region of interest" description="Disordered" evidence="5">
    <location>
        <begin position="290"/>
        <end position="342"/>
    </location>
</feature>
<dbReference type="InterPro" id="IPR057982">
    <property type="entry name" value="TPR_NAA35"/>
</dbReference>
<dbReference type="AlphaFoldDB" id="T1FVP7"/>
<dbReference type="FunCoup" id="T1FVP7">
    <property type="interactions" value="1404"/>
</dbReference>
<feature type="domain" description="NAA35-like TPR repeats" evidence="7">
    <location>
        <begin position="380"/>
        <end position="768"/>
    </location>
</feature>
<evidence type="ECO:0000256" key="4">
    <source>
        <dbReference type="ARBA" id="ARBA00030494"/>
    </source>
</evidence>
<comment type="similarity">
    <text evidence="2">Belongs to the MAK10 family.</text>
</comment>
<dbReference type="InParanoid" id="T1FVP7"/>
<feature type="compositionally biased region" description="Low complexity" evidence="5">
    <location>
        <begin position="301"/>
        <end position="335"/>
    </location>
</feature>
<dbReference type="EMBL" id="KB097620">
    <property type="protein sequence ID" value="ESN93288.1"/>
    <property type="molecule type" value="Genomic_DNA"/>
</dbReference>
<dbReference type="Proteomes" id="UP000015101">
    <property type="component" value="Unassembled WGS sequence"/>
</dbReference>
<feature type="compositionally biased region" description="Basic residues" evidence="5">
    <location>
        <begin position="604"/>
        <end position="614"/>
    </location>
</feature>
<evidence type="ECO:0000313" key="8">
    <source>
        <dbReference type="EMBL" id="ESN93288.1"/>
    </source>
</evidence>
<name>T1FVP7_HELRO</name>
<dbReference type="HOGENOM" id="CLU_011757_1_1_1"/>
<evidence type="ECO:0000256" key="3">
    <source>
        <dbReference type="ARBA" id="ARBA00022490"/>
    </source>
</evidence>
<evidence type="ECO:0000256" key="1">
    <source>
        <dbReference type="ARBA" id="ARBA00004496"/>
    </source>
</evidence>
<evidence type="ECO:0000256" key="5">
    <source>
        <dbReference type="SAM" id="MobiDB-lite"/>
    </source>
</evidence>
<dbReference type="OrthoDB" id="269405at2759"/>
<reference evidence="9" key="3">
    <citation type="submission" date="2015-06" db="UniProtKB">
        <authorList>
            <consortium name="EnsemblMetazoa"/>
        </authorList>
    </citation>
    <scope>IDENTIFICATION</scope>
</reference>
<keyword evidence="10" id="KW-1185">Reference proteome</keyword>
<dbReference type="RefSeq" id="XP_009028569.1">
    <property type="nucleotide sequence ID" value="XM_009030321.1"/>
</dbReference>
<dbReference type="GO" id="GO:0043066">
    <property type="term" value="P:negative regulation of apoptotic process"/>
    <property type="evidence" value="ECO:0000318"/>
    <property type="project" value="GO_Central"/>
</dbReference>
<evidence type="ECO:0000259" key="7">
    <source>
        <dbReference type="Pfam" id="PF25789"/>
    </source>
</evidence>
<dbReference type="OMA" id="QMEWIVQ"/>
<dbReference type="KEGG" id="hro:HELRODRAFT_194114"/>
<evidence type="ECO:0000313" key="9">
    <source>
        <dbReference type="EnsemblMetazoa" id="HelroP194114"/>
    </source>
</evidence>
<dbReference type="PANTHER" id="PTHR21373:SF0">
    <property type="entry name" value="N-ALPHA-ACETYLTRANSFERASE 35, NATC AUXILIARY SUBUNIT"/>
    <property type="match status" value="1"/>
</dbReference>
<dbReference type="PANTHER" id="PTHR21373">
    <property type="entry name" value="GLUCOSE REPRESSIBLE PROTEIN MAK10"/>
    <property type="match status" value="1"/>
</dbReference>
<reference evidence="10" key="1">
    <citation type="submission" date="2012-12" db="EMBL/GenBank/DDBJ databases">
        <authorList>
            <person name="Hellsten U."/>
            <person name="Grimwood J."/>
            <person name="Chapman J.A."/>
            <person name="Shapiro H."/>
            <person name="Aerts A."/>
            <person name="Otillar R.P."/>
            <person name="Terry A.Y."/>
            <person name="Boore J.L."/>
            <person name="Simakov O."/>
            <person name="Marletaz F."/>
            <person name="Cho S.-J."/>
            <person name="Edsinger-Gonzales E."/>
            <person name="Havlak P."/>
            <person name="Kuo D.-H."/>
            <person name="Larsson T."/>
            <person name="Lv J."/>
            <person name="Arendt D."/>
            <person name="Savage R."/>
            <person name="Osoegawa K."/>
            <person name="de Jong P."/>
            <person name="Lindberg D.R."/>
            <person name="Seaver E.C."/>
            <person name="Weisblat D.A."/>
            <person name="Putnam N.H."/>
            <person name="Grigoriev I.V."/>
            <person name="Rokhsar D.S."/>
        </authorList>
    </citation>
    <scope>NUCLEOTIDE SEQUENCE</scope>
</reference>
<accession>T1FVP7</accession>
<dbReference type="InterPro" id="IPR057983">
    <property type="entry name" value="NAA35-like_N"/>
</dbReference>
<organism evidence="9 10">
    <name type="scientific">Helobdella robusta</name>
    <name type="common">Californian leech</name>
    <dbReference type="NCBI Taxonomy" id="6412"/>
    <lineage>
        <taxon>Eukaryota</taxon>
        <taxon>Metazoa</taxon>
        <taxon>Spiralia</taxon>
        <taxon>Lophotrochozoa</taxon>
        <taxon>Annelida</taxon>
        <taxon>Clitellata</taxon>
        <taxon>Hirudinea</taxon>
        <taxon>Rhynchobdellida</taxon>
        <taxon>Glossiphoniidae</taxon>
        <taxon>Helobdella</taxon>
    </lineage>
</organism>
<comment type="subcellular location">
    <subcellularLocation>
        <location evidence="1">Cytoplasm</location>
    </subcellularLocation>
</comment>